<evidence type="ECO:0000256" key="1">
    <source>
        <dbReference type="SAM" id="MobiDB-lite"/>
    </source>
</evidence>
<dbReference type="OrthoDB" id="9342785at2"/>
<evidence type="ECO:0000313" key="4">
    <source>
        <dbReference type="Proteomes" id="UP000075391"/>
    </source>
</evidence>
<reference evidence="3 4" key="1">
    <citation type="submission" date="2016-03" db="EMBL/GenBank/DDBJ databases">
        <authorList>
            <person name="Ploux O."/>
        </authorList>
    </citation>
    <scope>NUCLEOTIDE SEQUENCE [LARGE SCALE GENOMIC DNA]</scope>
    <source>
        <strain evidence="3 4">BER2</strain>
    </source>
</reference>
<evidence type="ECO:0000313" key="3">
    <source>
        <dbReference type="EMBL" id="KYG63372.1"/>
    </source>
</evidence>
<organism evidence="3 4">
    <name type="scientific">Bdellovibrio bacteriovorus</name>
    <dbReference type="NCBI Taxonomy" id="959"/>
    <lineage>
        <taxon>Bacteria</taxon>
        <taxon>Pseudomonadati</taxon>
        <taxon>Bdellovibrionota</taxon>
        <taxon>Bdellovibrionia</taxon>
        <taxon>Bdellovibrionales</taxon>
        <taxon>Pseudobdellovibrionaceae</taxon>
        <taxon>Bdellovibrio</taxon>
    </lineage>
</organism>
<name>A0A150WI57_BDEBC</name>
<feature type="signal peptide" evidence="2">
    <location>
        <begin position="1"/>
        <end position="22"/>
    </location>
</feature>
<sequence>MSKTVFILVLFLSMMSMGVAKAAESSEIDMSAPPFWMSSYEEFKDLREEQKKFYLEKLVQEFKKVDVLDKVTLHELKEAAEWTPSWNTIRRKLYVACQDKEMEKTCEEIADLRIAALEMGSPRAPQIESKSSEKPPSDLDAKKKPEPAKN</sequence>
<proteinExistence type="predicted"/>
<feature type="compositionally biased region" description="Basic and acidic residues" evidence="1">
    <location>
        <begin position="130"/>
        <end position="150"/>
    </location>
</feature>
<gene>
    <name evidence="3" type="ORF">AZI85_04890</name>
</gene>
<dbReference type="EMBL" id="LUKF01000014">
    <property type="protein sequence ID" value="KYG63372.1"/>
    <property type="molecule type" value="Genomic_DNA"/>
</dbReference>
<accession>A0A150WI57</accession>
<comment type="caution">
    <text evidence="3">The sequence shown here is derived from an EMBL/GenBank/DDBJ whole genome shotgun (WGS) entry which is preliminary data.</text>
</comment>
<dbReference type="RefSeq" id="WP_063243725.1">
    <property type="nucleotide sequence ID" value="NZ_LUKF01000014.1"/>
</dbReference>
<keyword evidence="2" id="KW-0732">Signal</keyword>
<evidence type="ECO:0000256" key="2">
    <source>
        <dbReference type="SAM" id="SignalP"/>
    </source>
</evidence>
<feature type="region of interest" description="Disordered" evidence="1">
    <location>
        <begin position="120"/>
        <end position="150"/>
    </location>
</feature>
<dbReference type="AlphaFoldDB" id="A0A150WI57"/>
<protein>
    <submittedName>
        <fullName evidence="3">Uncharacterized protein</fullName>
    </submittedName>
</protein>
<dbReference type="Proteomes" id="UP000075391">
    <property type="component" value="Unassembled WGS sequence"/>
</dbReference>
<feature type="chain" id="PRO_5007572924" evidence="2">
    <location>
        <begin position="23"/>
        <end position="150"/>
    </location>
</feature>